<sequence>MELWWSDEARVGQKNTLTRLWARRGTRPRLPHDQRTEYAYIFGAICPEKGKGAALVMPWCNTSAMNAHLQEISQMVDPGAHAVLMLDGAGWHIAGDLVVPDNITLLPLPPRAPELNPLENVWQYLRDNWLSNRIFASYEDIVDQCCCAWNNLIERPWMIMSIGLRDWAYRL</sequence>
<dbReference type="NCBIfam" id="NF033545">
    <property type="entry name" value="transpos_IS630"/>
    <property type="match status" value="1"/>
</dbReference>
<dbReference type="InterPro" id="IPR036397">
    <property type="entry name" value="RNaseH_sf"/>
</dbReference>
<evidence type="ECO:0000313" key="3">
    <source>
        <dbReference type="Proteomes" id="UP000035929"/>
    </source>
</evidence>
<dbReference type="AlphaFoldDB" id="A0A0J6SZR8"/>
<dbReference type="GO" id="GO:0003676">
    <property type="term" value="F:nucleic acid binding"/>
    <property type="evidence" value="ECO:0007669"/>
    <property type="project" value="InterPro"/>
</dbReference>
<dbReference type="InterPro" id="IPR047655">
    <property type="entry name" value="Transpos_IS630-like"/>
</dbReference>
<accession>A0A0J6SZR8</accession>
<organism evidence="2 3">
    <name type="scientific">Methylobacterium aquaticum</name>
    <dbReference type="NCBI Taxonomy" id="270351"/>
    <lineage>
        <taxon>Bacteria</taxon>
        <taxon>Pseudomonadati</taxon>
        <taxon>Pseudomonadota</taxon>
        <taxon>Alphaproteobacteria</taxon>
        <taxon>Hyphomicrobiales</taxon>
        <taxon>Methylobacteriaceae</taxon>
        <taxon>Methylobacterium</taxon>
    </lineage>
</organism>
<proteinExistence type="predicted"/>
<feature type="domain" description="Tc1-like transposase DDE" evidence="1">
    <location>
        <begin position="3"/>
        <end position="141"/>
    </location>
</feature>
<protein>
    <submittedName>
        <fullName evidence="2">Transposase</fullName>
    </submittedName>
</protein>
<dbReference type="Pfam" id="PF13358">
    <property type="entry name" value="DDE_3"/>
    <property type="match status" value="1"/>
</dbReference>
<evidence type="ECO:0000259" key="1">
    <source>
        <dbReference type="Pfam" id="PF13358"/>
    </source>
</evidence>
<evidence type="ECO:0000313" key="2">
    <source>
        <dbReference type="EMBL" id="KMO38828.1"/>
    </source>
</evidence>
<dbReference type="EMBL" id="LABX01000041">
    <property type="protein sequence ID" value="KMO38828.1"/>
    <property type="molecule type" value="Genomic_DNA"/>
</dbReference>
<dbReference type="PATRIC" id="fig|270351.6.peg.5573"/>
<gene>
    <name evidence="2" type="ORF">VP06_05660</name>
</gene>
<comment type="caution">
    <text evidence="2">The sequence shown here is derived from an EMBL/GenBank/DDBJ whole genome shotgun (WGS) entry which is preliminary data.</text>
</comment>
<dbReference type="Proteomes" id="UP000035929">
    <property type="component" value="Unassembled WGS sequence"/>
</dbReference>
<reference evidence="2 3" key="1">
    <citation type="submission" date="2015-03" db="EMBL/GenBank/DDBJ databases">
        <title>Genome sequencing of Methylobacterium aquaticum DSM16371 type strain.</title>
        <authorList>
            <person name="Chaudhry V."/>
            <person name="Patil P.B."/>
        </authorList>
    </citation>
    <scope>NUCLEOTIDE SEQUENCE [LARGE SCALE GENOMIC DNA]</scope>
    <source>
        <strain evidence="2 3">DSM 16371</strain>
    </source>
</reference>
<dbReference type="InterPro" id="IPR038717">
    <property type="entry name" value="Tc1-like_DDE_dom"/>
</dbReference>
<name>A0A0J6SZR8_9HYPH</name>
<dbReference type="Gene3D" id="3.30.420.10">
    <property type="entry name" value="Ribonuclease H-like superfamily/Ribonuclease H"/>
    <property type="match status" value="1"/>
</dbReference>